<accession>A0A1V4IX00</accession>
<dbReference type="OrthoDB" id="3183239at2"/>
<feature type="transmembrane region" description="Helical" evidence="1">
    <location>
        <begin position="117"/>
        <end position="143"/>
    </location>
</feature>
<evidence type="ECO:0000313" key="3">
    <source>
        <dbReference type="Proteomes" id="UP000190080"/>
    </source>
</evidence>
<dbReference type="RefSeq" id="WP_079422057.1">
    <property type="nucleotide sequence ID" value="NZ_MZGV01000004.1"/>
</dbReference>
<dbReference type="STRING" id="1450648.CLORY_06070"/>
<dbReference type="EMBL" id="MZGV01000004">
    <property type="protein sequence ID" value="OPJ64413.1"/>
    <property type="molecule type" value="Genomic_DNA"/>
</dbReference>
<keyword evidence="1" id="KW-1133">Transmembrane helix</keyword>
<keyword evidence="3" id="KW-1185">Reference proteome</keyword>
<name>A0A1V4IX00_9CLOT</name>
<reference evidence="2 3" key="1">
    <citation type="submission" date="2017-03" db="EMBL/GenBank/DDBJ databases">
        <title>Genome sequence of Clostridium oryzae DSM 28571.</title>
        <authorList>
            <person name="Poehlein A."/>
            <person name="Daniel R."/>
        </authorList>
    </citation>
    <scope>NUCLEOTIDE SEQUENCE [LARGE SCALE GENOMIC DNA]</scope>
    <source>
        <strain evidence="2 3">DSM 28571</strain>
    </source>
</reference>
<evidence type="ECO:0008006" key="4">
    <source>
        <dbReference type="Google" id="ProtNLM"/>
    </source>
</evidence>
<keyword evidence="1" id="KW-0472">Membrane</keyword>
<gene>
    <name evidence="2" type="ORF">CLORY_06070</name>
</gene>
<comment type="caution">
    <text evidence="2">The sequence shown here is derived from an EMBL/GenBank/DDBJ whole genome shotgun (WGS) entry which is preliminary data.</text>
</comment>
<sequence>MENHKLVEKLQKETNINYKEASDALEKANGNLLDAMLYLEEKGKVKKPSVSVFYTNEYKENYKYREIIIKKDHENNYNNSKRRTNSGGVFEAVCKVIDICNNIFFEIKRENSILLRLPITVVIVLLMFVFWIVIPLFIVGLFFDMEFSLSGKREVTNKINNIFKLFSVNVKKVKEGLRKGFKND</sequence>
<keyword evidence="1" id="KW-0812">Transmembrane</keyword>
<protein>
    <recommendedName>
        <fullName evidence="4">UBA/TS-N domain protein</fullName>
    </recommendedName>
</protein>
<dbReference type="Proteomes" id="UP000190080">
    <property type="component" value="Unassembled WGS sequence"/>
</dbReference>
<organism evidence="2 3">
    <name type="scientific">Clostridium oryzae</name>
    <dbReference type="NCBI Taxonomy" id="1450648"/>
    <lineage>
        <taxon>Bacteria</taxon>
        <taxon>Bacillati</taxon>
        <taxon>Bacillota</taxon>
        <taxon>Clostridia</taxon>
        <taxon>Eubacteriales</taxon>
        <taxon>Clostridiaceae</taxon>
        <taxon>Clostridium</taxon>
    </lineage>
</organism>
<proteinExistence type="predicted"/>
<dbReference type="SUPFAM" id="SSF46934">
    <property type="entry name" value="UBA-like"/>
    <property type="match status" value="1"/>
</dbReference>
<evidence type="ECO:0000256" key="1">
    <source>
        <dbReference type="SAM" id="Phobius"/>
    </source>
</evidence>
<evidence type="ECO:0000313" key="2">
    <source>
        <dbReference type="EMBL" id="OPJ64413.1"/>
    </source>
</evidence>
<dbReference type="Gene3D" id="1.10.8.10">
    <property type="entry name" value="DNA helicase RuvA subunit, C-terminal domain"/>
    <property type="match status" value="1"/>
</dbReference>
<dbReference type="InterPro" id="IPR009060">
    <property type="entry name" value="UBA-like_sf"/>
</dbReference>
<dbReference type="AlphaFoldDB" id="A0A1V4IX00"/>